<dbReference type="GO" id="GO:0005886">
    <property type="term" value="C:plasma membrane"/>
    <property type="evidence" value="ECO:0007669"/>
    <property type="project" value="UniProtKB-SubCell"/>
</dbReference>
<comment type="similarity">
    <text evidence="2">Belongs to the UPF0718 family.</text>
</comment>
<evidence type="ECO:0000256" key="1">
    <source>
        <dbReference type="ARBA" id="ARBA00004651"/>
    </source>
</evidence>
<dbReference type="PANTHER" id="PTHR34184">
    <property type="entry name" value="UPF0718 PROTEIN YCGR"/>
    <property type="match status" value="1"/>
</dbReference>
<evidence type="ECO:0000256" key="5">
    <source>
        <dbReference type="ARBA" id="ARBA00022989"/>
    </source>
</evidence>
<keyword evidence="4" id="KW-0812">Transmembrane</keyword>
<evidence type="ECO:0000313" key="8">
    <source>
        <dbReference type="Proteomes" id="UP000069831"/>
    </source>
</evidence>
<evidence type="ECO:0000313" key="7">
    <source>
        <dbReference type="EMBL" id="CYV65556.1"/>
    </source>
</evidence>
<dbReference type="InterPro" id="IPR005524">
    <property type="entry name" value="DUF318"/>
</dbReference>
<reference evidence="7 8" key="1">
    <citation type="submission" date="2016-02" db="EMBL/GenBank/DDBJ databases">
        <authorList>
            <consortium name="Pathogen Informatics"/>
        </authorList>
    </citation>
    <scope>NUCLEOTIDE SEQUENCE [LARGE SCALE GENOMIC DNA]</scope>
    <source>
        <strain evidence="7 8">LSS95</strain>
    </source>
</reference>
<comment type="subcellular location">
    <subcellularLocation>
        <location evidence="1">Cell membrane</location>
        <topology evidence="1">Multi-pass membrane protein</topology>
    </subcellularLocation>
</comment>
<evidence type="ECO:0000256" key="4">
    <source>
        <dbReference type="ARBA" id="ARBA00022692"/>
    </source>
</evidence>
<dbReference type="PANTHER" id="PTHR34184:SF4">
    <property type="entry name" value="UPF0718 PROTEIN YCGR"/>
    <property type="match status" value="1"/>
</dbReference>
<protein>
    <submittedName>
        <fullName evidence="7">Permease</fullName>
    </submittedName>
</protein>
<dbReference type="Proteomes" id="UP000069831">
    <property type="component" value="Unassembled WGS sequence"/>
</dbReference>
<dbReference type="AlphaFoldDB" id="A0A116MTN9"/>
<proteinExistence type="inferred from homology"/>
<accession>A0A116MTN9</accession>
<sequence>MIKNNMFGLDQLPTSVLQAGAIFLSIMIEALPFVLIGAIISGFIDVFITPDKVRKLLPKNKFLAILFGTFIGFIFPSCECGIVPIVNRLLEKKVPSYTAVPFLVTAPVINPIVLFATFTAFGNSLLFAFYRALGAIIVSLVLGIILGFFVKGPILKGSKFDHHQHDYSNKTSWQKVGFALIHAIDEFFDTGRYLVFGCLFASLVQVYIPTAVLTTIGHSPLTAILLMMLLAFLLSLCSEADAFIGASLLSSFGFAPVMAFLVIGPMVDVKNLLMMKHYFKGKFIAGFIITITLVILGYSLILGGVV</sequence>
<keyword evidence="6" id="KW-0472">Membrane</keyword>
<gene>
    <name evidence="7" type="ORF">ERS132457_00537</name>
</gene>
<evidence type="ECO:0000256" key="2">
    <source>
        <dbReference type="ARBA" id="ARBA00006386"/>
    </source>
</evidence>
<dbReference type="Pfam" id="PF03773">
    <property type="entry name" value="ArsP_1"/>
    <property type="match status" value="1"/>
</dbReference>
<evidence type="ECO:0000256" key="6">
    <source>
        <dbReference type="ARBA" id="ARBA00023136"/>
    </source>
</evidence>
<keyword evidence="3" id="KW-1003">Cell membrane</keyword>
<dbReference type="InterPro" id="IPR052923">
    <property type="entry name" value="UPF0718"/>
</dbReference>
<keyword evidence="5" id="KW-1133">Transmembrane helix</keyword>
<evidence type="ECO:0000256" key="3">
    <source>
        <dbReference type="ARBA" id="ARBA00022475"/>
    </source>
</evidence>
<dbReference type="EMBL" id="FIIR01000003">
    <property type="protein sequence ID" value="CYV65556.1"/>
    <property type="molecule type" value="Genomic_DNA"/>
</dbReference>
<organism evidence="7 8">
    <name type="scientific">Streptococcus suis</name>
    <dbReference type="NCBI Taxonomy" id="1307"/>
    <lineage>
        <taxon>Bacteria</taxon>
        <taxon>Bacillati</taxon>
        <taxon>Bacillota</taxon>
        <taxon>Bacilli</taxon>
        <taxon>Lactobacillales</taxon>
        <taxon>Streptococcaceae</taxon>
        <taxon>Streptococcus</taxon>
    </lineage>
</organism>
<name>A0A116MTN9_STRSU</name>